<dbReference type="PANTHER" id="PTHR34146:SF3">
    <property type="entry name" value="POLYNUCLEOTIDYL TRANSFERASE, RIBONUCLEASE H-LIKE SUPERFAMILY PROTEIN"/>
    <property type="match status" value="1"/>
</dbReference>
<gene>
    <name evidence="3" type="ORF">LUZ62_050471</name>
</gene>
<dbReference type="PANTHER" id="PTHR34146">
    <property type="entry name" value="POLYNUCLEOTIDYL TRANSFERASE, RIBONUCLEASE H-LIKE SUPERFAMILY PROTEIN-RELATED"/>
    <property type="match status" value="1"/>
</dbReference>
<feature type="domain" description="RNase H type-1" evidence="1">
    <location>
        <begin position="158"/>
        <end position="284"/>
    </location>
</feature>
<reference evidence="3" key="1">
    <citation type="submission" date="2022-08" db="EMBL/GenBank/DDBJ databases">
        <authorList>
            <person name="Marques A."/>
        </authorList>
    </citation>
    <scope>NUCLEOTIDE SEQUENCE</scope>
    <source>
        <strain evidence="3">RhyPub2mFocal</strain>
        <tissue evidence="3">Leaves</tissue>
    </source>
</reference>
<dbReference type="InterPro" id="IPR012337">
    <property type="entry name" value="RNaseH-like_sf"/>
</dbReference>
<dbReference type="CDD" id="cd06222">
    <property type="entry name" value="RNase_H_like"/>
    <property type="match status" value="1"/>
</dbReference>
<dbReference type="InterPro" id="IPR044730">
    <property type="entry name" value="RNase_H-like_dom_plant"/>
</dbReference>
<dbReference type="Gene3D" id="3.30.420.10">
    <property type="entry name" value="Ribonuclease H-like superfamily/Ribonuclease H"/>
    <property type="match status" value="1"/>
</dbReference>
<dbReference type="GO" id="GO:0003676">
    <property type="term" value="F:nucleic acid binding"/>
    <property type="evidence" value="ECO:0007669"/>
    <property type="project" value="InterPro"/>
</dbReference>
<dbReference type="Proteomes" id="UP001140206">
    <property type="component" value="Chromosome 2"/>
</dbReference>
<evidence type="ECO:0000313" key="4">
    <source>
        <dbReference type="Proteomes" id="UP001140206"/>
    </source>
</evidence>
<evidence type="ECO:0000259" key="1">
    <source>
        <dbReference type="Pfam" id="PF13456"/>
    </source>
</evidence>
<evidence type="ECO:0000313" key="3">
    <source>
        <dbReference type="EMBL" id="KAJ4799225.1"/>
    </source>
</evidence>
<name>A0AAV8G4Q6_9POAL</name>
<dbReference type="GO" id="GO:0004523">
    <property type="term" value="F:RNA-DNA hybrid ribonuclease activity"/>
    <property type="evidence" value="ECO:0007669"/>
    <property type="project" value="InterPro"/>
</dbReference>
<dbReference type="InterPro" id="IPR036397">
    <property type="entry name" value="RNaseH_sf"/>
</dbReference>
<dbReference type="SUPFAM" id="SSF53098">
    <property type="entry name" value="Ribonuclease H-like"/>
    <property type="match status" value="1"/>
</dbReference>
<organism evidence="3 4">
    <name type="scientific">Rhynchospora pubera</name>
    <dbReference type="NCBI Taxonomy" id="906938"/>
    <lineage>
        <taxon>Eukaryota</taxon>
        <taxon>Viridiplantae</taxon>
        <taxon>Streptophyta</taxon>
        <taxon>Embryophyta</taxon>
        <taxon>Tracheophyta</taxon>
        <taxon>Spermatophyta</taxon>
        <taxon>Magnoliopsida</taxon>
        <taxon>Liliopsida</taxon>
        <taxon>Poales</taxon>
        <taxon>Cyperaceae</taxon>
        <taxon>Cyperoideae</taxon>
        <taxon>Rhynchosporeae</taxon>
        <taxon>Rhynchospora</taxon>
    </lineage>
</organism>
<dbReference type="InterPro" id="IPR026960">
    <property type="entry name" value="RVT-Znf"/>
</dbReference>
<sequence length="303" mass="34818">MIPRVKVFIWRAIQDGLLTSERLHRTIHQIDAQCPICATSEETASHVLFKCTIARLSCFSSQLSLRTEALSDTFIEALSAISENLDNTQYSYLCTLLWCFWKARNIILFQGQNTTPQQLLQQVMEINSWAPKGMQTPKLKRMSESTFTALDGCNTMMVDASWDQQNNTGLAFLNFDSRQKLRWTYAQYLKAQSPFHAETMGLLMAVKHAITHNIQQANQTIILTDCRNLVETLSKDSLDEIPCWHAEVHIHEIQHLLNNHPDLIEIRYVPRQVIQAAHKLANRARVDRDRFQAPVLNPFPTLD</sequence>
<proteinExistence type="predicted"/>
<dbReference type="EMBL" id="JAMFTS010000002">
    <property type="protein sequence ID" value="KAJ4799225.1"/>
    <property type="molecule type" value="Genomic_DNA"/>
</dbReference>
<dbReference type="InterPro" id="IPR002156">
    <property type="entry name" value="RNaseH_domain"/>
</dbReference>
<protein>
    <submittedName>
        <fullName evidence="3">Ribonuclease H-like superfamily protein</fullName>
    </submittedName>
</protein>
<dbReference type="Pfam" id="PF13966">
    <property type="entry name" value="zf-RVT"/>
    <property type="match status" value="1"/>
</dbReference>
<comment type="caution">
    <text evidence="3">The sequence shown here is derived from an EMBL/GenBank/DDBJ whole genome shotgun (WGS) entry which is preliminary data.</text>
</comment>
<dbReference type="Pfam" id="PF13456">
    <property type="entry name" value="RVT_3"/>
    <property type="match status" value="1"/>
</dbReference>
<accession>A0AAV8G4Q6</accession>
<evidence type="ECO:0000259" key="2">
    <source>
        <dbReference type="Pfam" id="PF13966"/>
    </source>
</evidence>
<keyword evidence="4" id="KW-1185">Reference proteome</keyword>
<feature type="domain" description="Reverse transcriptase zinc-binding" evidence="2">
    <location>
        <begin position="2"/>
        <end position="55"/>
    </location>
</feature>
<dbReference type="AlphaFoldDB" id="A0AAV8G4Q6"/>